<dbReference type="GO" id="GO:0032012">
    <property type="term" value="P:regulation of ARF protein signal transduction"/>
    <property type="evidence" value="ECO:0007669"/>
    <property type="project" value="TreeGrafter"/>
</dbReference>
<keyword evidence="6" id="KW-0597">Phosphoprotein</keyword>
<accession>A0A8J1LYQ2</accession>
<dbReference type="SUPFAM" id="SSF57863">
    <property type="entry name" value="ArfGap/RecO-like zinc finger"/>
    <property type="match status" value="1"/>
</dbReference>
<evidence type="ECO:0000256" key="18">
    <source>
        <dbReference type="PROSITE-ProRule" id="PRU00288"/>
    </source>
</evidence>
<evidence type="ECO:0000256" key="2">
    <source>
        <dbReference type="ARBA" id="ARBA00004555"/>
    </source>
</evidence>
<dbReference type="PANTHER" id="PTHR46395">
    <property type="entry name" value="ADP-RIBOSYLATION FACTOR GTPASE-ACTIVATING PROTEIN 1"/>
    <property type="match status" value="1"/>
</dbReference>
<dbReference type="AlphaFoldDB" id="A0A8J1LYQ2"/>
<evidence type="ECO:0000256" key="1">
    <source>
        <dbReference type="ARBA" id="ARBA00004496"/>
    </source>
</evidence>
<reference evidence="22" key="1">
    <citation type="submission" date="2025-08" db="UniProtKB">
        <authorList>
            <consortium name="RefSeq"/>
        </authorList>
    </citation>
    <scope>IDENTIFICATION</scope>
    <source>
        <strain evidence="22">J_2021</strain>
        <tissue evidence="22">Erythrocytes</tissue>
    </source>
</reference>
<keyword evidence="13" id="KW-0333">Golgi apparatus</keyword>
<feature type="region of interest" description="Disordered" evidence="19">
    <location>
        <begin position="318"/>
        <end position="399"/>
    </location>
</feature>
<dbReference type="GO" id="GO:0005096">
    <property type="term" value="F:GTPase activator activity"/>
    <property type="evidence" value="ECO:0007669"/>
    <property type="project" value="UniProtKB-KW"/>
</dbReference>
<keyword evidence="21" id="KW-1185">Reference proteome</keyword>
<keyword evidence="12" id="KW-0007">Acetylation</keyword>
<dbReference type="GO" id="GO:0030100">
    <property type="term" value="P:regulation of endocytosis"/>
    <property type="evidence" value="ECO:0007669"/>
    <property type="project" value="TreeGrafter"/>
</dbReference>
<dbReference type="Gene3D" id="1.10.220.150">
    <property type="entry name" value="Arf GTPase activating protein"/>
    <property type="match status" value="1"/>
</dbReference>
<organism evidence="21 22">
    <name type="scientific">Xenopus laevis</name>
    <name type="common">African clawed frog</name>
    <dbReference type="NCBI Taxonomy" id="8355"/>
    <lineage>
        <taxon>Eukaryota</taxon>
        <taxon>Metazoa</taxon>
        <taxon>Chordata</taxon>
        <taxon>Craniata</taxon>
        <taxon>Vertebrata</taxon>
        <taxon>Euteleostomi</taxon>
        <taxon>Amphibia</taxon>
        <taxon>Batrachia</taxon>
        <taxon>Anura</taxon>
        <taxon>Pipoidea</taxon>
        <taxon>Pipidae</taxon>
        <taxon>Xenopodinae</taxon>
        <taxon>Xenopus</taxon>
        <taxon>Xenopus</taxon>
    </lineage>
</organism>
<keyword evidence="3" id="KW-0813">Transport</keyword>
<evidence type="ECO:0000256" key="6">
    <source>
        <dbReference type="ARBA" id="ARBA00022553"/>
    </source>
</evidence>
<evidence type="ECO:0000256" key="8">
    <source>
        <dbReference type="ARBA" id="ARBA00022771"/>
    </source>
</evidence>
<dbReference type="Proteomes" id="UP000186698">
    <property type="component" value="Chromosome 9_10S"/>
</dbReference>
<dbReference type="CDD" id="cd08830">
    <property type="entry name" value="ArfGap_ArfGap1"/>
    <property type="match status" value="1"/>
</dbReference>
<feature type="compositionally biased region" description="Polar residues" evidence="19">
    <location>
        <begin position="126"/>
        <end position="135"/>
    </location>
</feature>
<keyword evidence="11" id="KW-0653">Protein transport</keyword>
<comment type="subcellular location">
    <subcellularLocation>
        <location evidence="1">Cytoplasm</location>
    </subcellularLocation>
    <subcellularLocation>
        <location evidence="2">Golgi apparatus</location>
    </subcellularLocation>
</comment>
<evidence type="ECO:0000256" key="12">
    <source>
        <dbReference type="ARBA" id="ARBA00022990"/>
    </source>
</evidence>
<dbReference type="GO" id="GO:0000139">
    <property type="term" value="C:Golgi membrane"/>
    <property type="evidence" value="ECO:0007669"/>
    <property type="project" value="TreeGrafter"/>
</dbReference>
<evidence type="ECO:0000256" key="17">
    <source>
        <dbReference type="ARBA" id="ARBA00081514"/>
    </source>
</evidence>
<evidence type="ECO:0000256" key="15">
    <source>
        <dbReference type="ARBA" id="ARBA00071258"/>
    </source>
</evidence>
<dbReference type="CTD" id="447049"/>
<dbReference type="InterPro" id="IPR037278">
    <property type="entry name" value="ARFGAP/RecO"/>
</dbReference>
<evidence type="ECO:0000256" key="16">
    <source>
        <dbReference type="ARBA" id="ARBA00077418"/>
    </source>
</evidence>
<dbReference type="RefSeq" id="XP_041433860.1">
    <property type="nucleotide sequence ID" value="XM_041577926.1"/>
</dbReference>
<proteinExistence type="predicted"/>
<feature type="compositionally biased region" description="Low complexity" evidence="19">
    <location>
        <begin position="358"/>
        <end position="370"/>
    </location>
</feature>
<dbReference type="Pfam" id="PF01412">
    <property type="entry name" value="ArfGap"/>
    <property type="match status" value="1"/>
</dbReference>
<keyword evidence="9" id="KW-0862">Zinc</keyword>
<dbReference type="GO" id="GO:0008270">
    <property type="term" value="F:zinc ion binding"/>
    <property type="evidence" value="ECO:0007669"/>
    <property type="project" value="UniProtKB-KW"/>
</dbReference>
<evidence type="ECO:0000256" key="5">
    <source>
        <dbReference type="ARBA" id="ARBA00022490"/>
    </source>
</evidence>
<comment type="function">
    <text evidence="14">GTPase-activating protein (GAP) for the ADP ribosylation factor 1 (ARF1). Involved in membrane trafficking and /or vesicle transport. Promotes hydrolysis of the ARF1-bound GTP and thus, is required for the dissociation of coat proteins from Golgi-derived membranes and vesicles, a prerequisite for vesicle's fusion with target compartment. Probably regulates ARF1-mediated transport via its interaction with the KDELR proteins and TMED2. Overexpression induces the redistribution of the entire Golgi complex to the endoplasmic reticulum, as when ARF1 is deactivated. Its activity is stimulated by phosphoinosides and inhibited by phosphatidylcholine.</text>
</comment>
<keyword evidence="10" id="KW-0931">ER-Golgi transport</keyword>
<dbReference type="SMART" id="SM00105">
    <property type="entry name" value="ArfGap"/>
    <property type="match status" value="1"/>
</dbReference>
<dbReference type="PANTHER" id="PTHR46395:SF1">
    <property type="entry name" value="ADP-RIBOSYLATION FACTOR GTPASE-ACTIVATING PROTEIN 1"/>
    <property type="match status" value="1"/>
</dbReference>
<dbReference type="PRINTS" id="PR00405">
    <property type="entry name" value="REVINTRACTNG"/>
</dbReference>
<evidence type="ECO:0000256" key="14">
    <source>
        <dbReference type="ARBA" id="ARBA00058112"/>
    </source>
</evidence>
<feature type="region of interest" description="Disordered" evidence="19">
    <location>
        <begin position="277"/>
        <end position="303"/>
    </location>
</feature>
<name>A0A8J1LYQ2_XENLA</name>
<evidence type="ECO:0000256" key="11">
    <source>
        <dbReference type="ARBA" id="ARBA00022927"/>
    </source>
</evidence>
<feature type="compositionally biased region" description="Basic and acidic residues" evidence="19">
    <location>
        <begin position="371"/>
        <end position="390"/>
    </location>
</feature>
<protein>
    <recommendedName>
        <fullName evidence="15">ADP-ribosylation factor GTPase-activating protein 1</fullName>
    </recommendedName>
    <alternativeName>
        <fullName evidence="17">ADP-ribosylation factor 1 GTPase-activating protein</fullName>
    </alternativeName>
    <alternativeName>
        <fullName evidence="16">ARF1-directed GTPase-activating protein</fullName>
    </alternativeName>
</protein>
<feature type="compositionally biased region" description="Low complexity" evidence="19">
    <location>
        <begin position="143"/>
        <end position="161"/>
    </location>
</feature>
<evidence type="ECO:0000256" key="13">
    <source>
        <dbReference type="ARBA" id="ARBA00023034"/>
    </source>
</evidence>
<evidence type="ECO:0000256" key="10">
    <source>
        <dbReference type="ARBA" id="ARBA00022892"/>
    </source>
</evidence>
<feature type="compositionally biased region" description="Polar residues" evidence="19">
    <location>
        <begin position="331"/>
        <end position="343"/>
    </location>
</feature>
<keyword evidence="5" id="KW-0963">Cytoplasm</keyword>
<dbReference type="InterPro" id="IPR001164">
    <property type="entry name" value="ArfGAP_dom"/>
</dbReference>
<evidence type="ECO:0000313" key="21">
    <source>
        <dbReference type="Proteomes" id="UP000186698"/>
    </source>
</evidence>
<dbReference type="GeneID" id="447049"/>
<evidence type="ECO:0000256" key="19">
    <source>
        <dbReference type="SAM" id="MobiDB-lite"/>
    </source>
</evidence>
<evidence type="ECO:0000256" key="3">
    <source>
        <dbReference type="ARBA" id="ARBA00022448"/>
    </source>
</evidence>
<gene>
    <name evidence="22" type="primary">arfgap1.S</name>
</gene>
<keyword evidence="4" id="KW-0343">GTPase activation</keyword>
<evidence type="ECO:0000256" key="9">
    <source>
        <dbReference type="ARBA" id="ARBA00022833"/>
    </source>
</evidence>
<feature type="region of interest" description="Disordered" evidence="19">
    <location>
        <begin position="126"/>
        <end position="196"/>
    </location>
</feature>
<dbReference type="InterPro" id="IPR038508">
    <property type="entry name" value="ArfGAP_dom_sf"/>
</dbReference>
<evidence type="ECO:0000259" key="20">
    <source>
        <dbReference type="PROSITE" id="PS50115"/>
    </source>
</evidence>
<feature type="domain" description="Arf-GAP" evidence="20">
    <location>
        <begin position="7"/>
        <end position="124"/>
    </location>
</feature>
<dbReference type="FunFam" id="1.10.220.150:FF:000008">
    <property type="entry name" value="ADP-ribosylation factor GTPase activating protein 1"/>
    <property type="match status" value="1"/>
</dbReference>
<evidence type="ECO:0000313" key="22">
    <source>
        <dbReference type="RefSeq" id="XP_041433860.1"/>
    </source>
</evidence>
<keyword evidence="8 18" id="KW-0863">Zinc-finger</keyword>
<dbReference type="GO" id="GO:0015031">
    <property type="term" value="P:protein transport"/>
    <property type="evidence" value="ECO:0007669"/>
    <property type="project" value="UniProtKB-KW"/>
</dbReference>
<evidence type="ECO:0000256" key="4">
    <source>
        <dbReference type="ARBA" id="ARBA00022468"/>
    </source>
</evidence>
<sequence>MASPRTRKVLKEVRVQDENNTCFECGAFNPQWVSVTYGIWICLECSGKHRGLGVHLSFVRSVTMDKWKDVELEKMKAGGNGKFRQFLEMQDDYDPCWSMQEKYNSRAAALYRDKVATLAEGQEWSVETSSARNWTPPQPKMMGGSSIRSSAGSAQTGSSSGDKPFEDWLNDDMTSYQSGGGSGHQENRYVGFGNTVDPPKKEDDFLNNAMTSLYSGWSNFTVGASKFASAAKESASKLGTQATQKASELGQTINENVVKPAHEKGVSSKGWKDVTSFFSGKSEDMGQSSEPEGGYQQGTGDRYQNASYGKSFWETFGSSEEIKKPSKSPSGDSWTFPENSTGRKSSDSWEVWGSGTTSNNKNSNSDSWENWDSHWDSTEGKGKKGEKAPAAEDGWDNSW</sequence>
<dbReference type="GO" id="GO:0016192">
    <property type="term" value="P:vesicle-mediated transport"/>
    <property type="evidence" value="ECO:0007669"/>
    <property type="project" value="UniProtKB-KW"/>
</dbReference>
<dbReference type="PROSITE" id="PS50115">
    <property type="entry name" value="ARFGAP"/>
    <property type="match status" value="1"/>
</dbReference>
<keyword evidence="7" id="KW-0479">Metal-binding</keyword>
<evidence type="ECO:0000256" key="7">
    <source>
        <dbReference type="ARBA" id="ARBA00022723"/>
    </source>
</evidence>